<evidence type="ECO:0000256" key="16">
    <source>
        <dbReference type="PIRSR" id="PIRSR000114-3"/>
    </source>
</evidence>
<dbReference type="GO" id="GO:0046167">
    <property type="term" value="P:glycerol-3-phosphate biosynthetic process"/>
    <property type="evidence" value="ECO:0007669"/>
    <property type="project" value="UniProtKB-UniRule"/>
</dbReference>
<evidence type="ECO:0000313" key="20">
    <source>
        <dbReference type="EMBL" id="OEF97289.1"/>
    </source>
</evidence>
<dbReference type="GO" id="GO:0005829">
    <property type="term" value="C:cytosol"/>
    <property type="evidence" value="ECO:0007669"/>
    <property type="project" value="TreeGrafter"/>
</dbReference>
<dbReference type="GO" id="GO:0141152">
    <property type="term" value="F:glycerol-3-phosphate dehydrogenase (NAD+) activity"/>
    <property type="evidence" value="ECO:0007669"/>
    <property type="project" value="RHEA"/>
</dbReference>
<feature type="binding site" evidence="13">
    <location>
        <position position="110"/>
    </location>
    <ligand>
        <name>sn-glycerol 3-phosphate</name>
        <dbReference type="ChEBI" id="CHEBI:57597"/>
    </ligand>
</feature>
<keyword evidence="6 13" id="KW-0443">Lipid metabolism</keyword>
<feature type="binding site" evidence="13">
    <location>
        <position position="141"/>
    </location>
    <ligand>
        <name>sn-glycerol 3-phosphate</name>
        <dbReference type="ChEBI" id="CHEBI:57597"/>
    </ligand>
</feature>
<keyword evidence="5 13" id="KW-0520">NAD</keyword>
<dbReference type="FunFam" id="1.10.1040.10:FF:000001">
    <property type="entry name" value="Glycerol-3-phosphate dehydrogenase [NAD(P)+]"/>
    <property type="match status" value="1"/>
</dbReference>
<keyword evidence="2 13" id="KW-0444">Lipid biosynthesis</keyword>
<keyword evidence="21" id="KW-1185">Reference proteome</keyword>
<feature type="binding site" evidence="13">
    <location>
        <position position="261"/>
    </location>
    <ligand>
        <name>sn-glycerol 3-phosphate</name>
        <dbReference type="ChEBI" id="CHEBI:57597"/>
    </ligand>
</feature>
<accession>A0A1D2YSK4</accession>
<dbReference type="InterPro" id="IPR008927">
    <property type="entry name" value="6-PGluconate_DH-like_C_sf"/>
</dbReference>
<feature type="domain" description="Glycerol-3-phosphate dehydrogenase NAD-dependent N-terminal" evidence="18">
    <location>
        <begin position="7"/>
        <end position="164"/>
    </location>
</feature>
<evidence type="ECO:0000256" key="10">
    <source>
        <dbReference type="ARBA" id="ARBA00066687"/>
    </source>
</evidence>
<dbReference type="NCBIfam" id="NF000942">
    <property type="entry name" value="PRK00094.1-4"/>
    <property type="match status" value="1"/>
</dbReference>
<feature type="domain" description="Glycerol-3-phosphate dehydrogenase NAD-dependent C-terminal" evidence="19">
    <location>
        <begin position="185"/>
        <end position="325"/>
    </location>
</feature>
<evidence type="ECO:0000256" key="3">
    <source>
        <dbReference type="ARBA" id="ARBA00022857"/>
    </source>
</evidence>
<feature type="binding site" evidence="13">
    <location>
        <position position="53"/>
    </location>
    <ligand>
        <name>NADPH</name>
        <dbReference type="ChEBI" id="CHEBI:57783"/>
    </ligand>
</feature>
<dbReference type="GO" id="GO:0005975">
    <property type="term" value="P:carbohydrate metabolic process"/>
    <property type="evidence" value="ECO:0007669"/>
    <property type="project" value="InterPro"/>
</dbReference>
<dbReference type="STRING" id="337097.BHF71_03910"/>
<comment type="caution">
    <text evidence="13">Lacks conserved residue(s) required for the propagation of feature annotation.</text>
</comment>
<feature type="active site" description="Proton acceptor" evidence="13 14">
    <location>
        <position position="196"/>
    </location>
</feature>
<keyword evidence="3 13" id="KW-0521">NADP</keyword>
<feature type="binding site" evidence="16">
    <location>
        <position position="260"/>
    </location>
    <ligand>
        <name>NAD(+)</name>
        <dbReference type="ChEBI" id="CHEBI:57540"/>
    </ligand>
</feature>
<evidence type="ECO:0000256" key="1">
    <source>
        <dbReference type="ARBA" id="ARBA00011009"/>
    </source>
</evidence>
<evidence type="ECO:0000256" key="13">
    <source>
        <dbReference type="HAMAP-Rule" id="MF_00394"/>
    </source>
</evidence>
<dbReference type="Proteomes" id="UP000243739">
    <property type="component" value="Unassembled WGS sequence"/>
</dbReference>
<evidence type="ECO:0000256" key="14">
    <source>
        <dbReference type="PIRSR" id="PIRSR000114-1"/>
    </source>
</evidence>
<proteinExistence type="inferred from homology"/>
<comment type="similarity">
    <text evidence="1 13 17">Belongs to the NAD-dependent glycerol-3-phosphate dehydrogenase family.</text>
</comment>
<dbReference type="Gene3D" id="1.10.1040.10">
    <property type="entry name" value="N-(1-d-carboxylethyl)-l-norvaline Dehydrogenase, domain 2"/>
    <property type="match status" value="1"/>
</dbReference>
<dbReference type="InterPro" id="IPR013328">
    <property type="entry name" value="6PGD_dom2"/>
</dbReference>
<keyword evidence="8 13" id="KW-1208">Phospholipid metabolism</keyword>
<dbReference type="SUPFAM" id="SSF51735">
    <property type="entry name" value="NAD(P)-binding Rossmann-fold domains"/>
    <property type="match status" value="1"/>
</dbReference>
<keyword evidence="13" id="KW-0547">Nucleotide-binding</keyword>
<dbReference type="HAMAP" id="MF_00394">
    <property type="entry name" value="NAD_Glyc3P_dehydrog"/>
    <property type="match status" value="1"/>
</dbReference>
<dbReference type="FunFam" id="3.40.50.720:FF:000019">
    <property type="entry name" value="Glycerol-3-phosphate dehydrogenase [NAD(P)+]"/>
    <property type="match status" value="1"/>
</dbReference>
<feature type="binding site" evidence="13">
    <location>
        <position position="286"/>
    </location>
    <ligand>
        <name>NADPH</name>
        <dbReference type="ChEBI" id="CHEBI:57783"/>
    </ligand>
</feature>
<dbReference type="GO" id="GO:0006650">
    <property type="term" value="P:glycerophospholipid metabolic process"/>
    <property type="evidence" value="ECO:0007669"/>
    <property type="project" value="UniProtKB-UniRule"/>
</dbReference>
<evidence type="ECO:0000256" key="7">
    <source>
        <dbReference type="ARBA" id="ARBA00023209"/>
    </source>
</evidence>
<evidence type="ECO:0000256" key="5">
    <source>
        <dbReference type="ARBA" id="ARBA00023027"/>
    </source>
</evidence>
<dbReference type="NCBIfam" id="NF000940">
    <property type="entry name" value="PRK00094.1-2"/>
    <property type="match status" value="1"/>
</dbReference>
<gene>
    <name evidence="13" type="primary">gpsA</name>
    <name evidence="20" type="ORF">BHF71_03910</name>
</gene>
<dbReference type="NCBIfam" id="NF000941">
    <property type="entry name" value="PRK00094.1-3"/>
    <property type="match status" value="1"/>
</dbReference>
<feature type="binding site" evidence="13">
    <location>
        <position position="16"/>
    </location>
    <ligand>
        <name>NADPH</name>
        <dbReference type="ChEBI" id="CHEBI:57783"/>
    </ligand>
</feature>
<dbReference type="InterPro" id="IPR006109">
    <property type="entry name" value="G3P_DH_NAD-dep_C"/>
</dbReference>
<evidence type="ECO:0000256" key="9">
    <source>
        <dbReference type="ARBA" id="ARBA00052716"/>
    </source>
</evidence>
<comment type="subcellular location">
    <subcellularLocation>
        <location evidence="13">Cytoplasm</location>
    </subcellularLocation>
</comment>
<feature type="binding site" evidence="13">
    <location>
        <position position="259"/>
    </location>
    <ligand>
        <name>sn-glycerol 3-phosphate</name>
        <dbReference type="ChEBI" id="CHEBI:57597"/>
    </ligand>
</feature>
<dbReference type="Gene3D" id="3.40.50.720">
    <property type="entry name" value="NAD(P)-binding Rossmann-like Domain"/>
    <property type="match status" value="1"/>
</dbReference>
<dbReference type="InterPro" id="IPR036291">
    <property type="entry name" value="NAD(P)-bd_dom_sf"/>
</dbReference>
<dbReference type="PANTHER" id="PTHR11728">
    <property type="entry name" value="GLYCEROL-3-PHOSPHATE DEHYDROGENASE"/>
    <property type="match status" value="1"/>
</dbReference>
<dbReference type="Pfam" id="PF01210">
    <property type="entry name" value="NAD_Gly3P_dh_N"/>
    <property type="match status" value="1"/>
</dbReference>
<dbReference type="GO" id="GO:0141153">
    <property type="term" value="F:glycerol-3-phosphate dehydrogenase (NADP+) activity"/>
    <property type="evidence" value="ECO:0007669"/>
    <property type="project" value="RHEA"/>
</dbReference>
<feature type="binding site" evidence="13">
    <location>
        <position position="284"/>
    </location>
    <ligand>
        <name>NADPH</name>
        <dbReference type="ChEBI" id="CHEBI:57783"/>
    </ligand>
</feature>
<comment type="pathway">
    <text evidence="13">Membrane lipid metabolism; glycerophospholipid metabolism.</text>
</comment>
<feature type="binding site" evidence="13">
    <location>
        <position position="143"/>
    </location>
    <ligand>
        <name>sn-glycerol 3-phosphate</name>
        <dbReference type="ChEBI" id="CHEBI:57597"/>
    </ligand>
</feature>
<reference evidence="20 21" key="1">
    <citation type="submission" date="2016-09" db="EMBL/GenBank/DDBJ databases">
        <title>Draft genome sequence for the type strain of Vulcanibacillus modesticaldus BR, a strictly anaerobic, moderately thermophilic, and nitrate-reducing bacterium from deep sea-hydrothermal vents of the Mid-Atlantic Ridge.</title>
        <authorList>
            <person name="Abin C.A."/>
            <person name="Hollibaugh J.T."/>
        </authorList>
    </citation>
    <scope>NUCLEOTIDE SEQUENCE [LARGE SCALE GENOMIC DNA]</scope>
    <source>
        <strain evidence="20 21">BR</strain>
    </source>
</reference>
<evidence type="ECO:0000313" key="21">
    <source>
        <dbReference type="Proteomes" id="UP000243739"/>
    </source>
</evidence>
<comment type="caution">
    <text evidence="20">The sequence shown here is derived from an EMBL/GenBank/DDBJ whole genome shotgun (WGS) entry which is preliminary data.</text>
</comment>
<feature type="binding site" evidence="13">
    <location>
        <position position="145"/>
    </location>
    <ligand>
        <name>NADPH</name>
        <dbReference type="ChEBI" id="CHEBI:57783"/>
    </ligand>
</feature>
<feature type="binding site" evidence="13">
    <location>
        <position position="36"/>
    </location>
    <ligand>
        <name>NADPH</name>
        <dbReference type="ChEBI" id="CHEBI:57783"/>
    </ligand>
</feature>
<dbReference type="PANTHER" id="PTHR11728:SF1">
    <property type="entry name" value="GLYCEROL-3-PHOSPHATE DEHYDROGENASE [NAD(+)] 2, CHLOROPLASTIC"/>
    <property type="match status" value="1"/>
</dbReference>
<feature type="binding site" evidence="13">
    <location>
        <position position="260"/>
    </location>
    <ligand>
        <name>sn-glycerol 3-phosphate</name>
        <dbReference type="ChEBI" id="CHEBI:57597"/>
    </ligand>
</feature>
<protein>
    <recommendedName>
        <fullName evidence="11 13">Glycerol-3-phosphate dehydrogenase [NAD(P)+]</fullName>
        <ecNumber evidence="10 13">1.1.1.94</ecNumber>
    </recommendedName>
    <alternativeName>
        <fullName evidence="13">NAD(P)(+)-dependent glycerol-3-phosphate dehydrogenase</fullName>
    </alternativeName>
    <alternativeName>
        <fullName evidence="12 13">NAD(P)H-dependent dihydroxyacetone-phosphate reductase</fullName>
    </alternativeName>
</protein>
<dbReference type="SUPFAM" id="SSF48179">
    <property type="entry name" value="6-phosphogluconate dehydrogenase C-terminal domain-like"/>
    <property type="match status" value="1"/>
</dbReference>
<comment type="catalytic activity">
    <reaction evidence="9">
        <text>sn-glycerol 3-phosphate + NADP(+) = dihydroxyacetone phosphate + NADPH + H(+)</text>
        <dbReference type="Rhea" id="RHEA:11096"/>
        <dbReference type="ChEBI" id="CHEBI:15378"/>
        <dbReference type="ChEBI" id="CHEBI:57597"/>
        <dbReference type="ChEBI" id="CHEBI:57642"/>
        <dbReference type="ChEBI" id="CHEBI:57783"/>
        <dbReference type="ChEBI" id="CHEBI:58349"/>
        <dbReference type="EC" id="1.1.1.94"/>
    </reaction>
    <physiologicalReaction direction="right-to-left" evidence="9">
        <dbReference type="Rhea" id="RHEA:11098"/>
    </physiologicalReaction>
</comment>
<sequence>MKGQEQSIAVVGAGSWGTALSIVLANNGYHVDLYARDEEQKRVINEKKINKRYLSGVELPDNIVAHTSYKDVLEGKKFIILVVPSHAMRETARNIKPFVTENTIVTHATKGIELNTYKRMSEVIHEEIPALFPERILVLSGPSHAEEVSRKMPTTVVISGKETSIAEEVQDIFINNDFRVYTNSDVVGTEVAGSLKNIIALGAGLSDGLEFGDNAKAALITRGLTEISRLGIEMGANPLTFLGLAGVGDLVVTCTSQHSRNWRAGYMLGKGKNLEMVLEEMGMVVEGVKTTKAAYHLSQQLNVKMPITNELFKVLFENKNPKSAVNDLMGRVKTHETEWVFNDYR</sequence>
<comment type="catalytic activity">
    <reaction evidence="13">
        <text>sn-glycerol 3-phosphate + NAD(+) = dihydroxyacetone phosphate + NADH + H(+)</text>
        <dbReference type="Rhea" id="RHEA:11092"/>
        <dbReference type="ChEBI" id="CHEBI:15378"/>
        <dbReference type="ChEBI" id="CHEBI:57540"/>
        <dbReference type="ChEBI" id="CHEBI:57597"/>
        <dbReference type="ChEBI" id="CHEBI:57642"/>
        <dbReference type="ChEBI" id="CHEBI:57945"/>
        <dbReference type="EC" id="1.1.1.94"/>
    </reaction>
</comment>
<dbReference type="GO" id="GO:0051287">
    <property type="term" value="F:NAD binding"/>
    <property type="evidence" value="ECO:0007669"/>
    <property type="project" value="InterPro"/>
</dbReference>
<dbReference type="InterPro" id="IPR006168">
    <property type="entry name" value="G3P_DH_NAD-dep"/>
</dbReference>
<feature type="binding site" evidence="13">
    <location>
        <position position="15"/>
    </location>
    <ligand>
        <name>NADPH</name>
        <dbReference type="ChEBI" id="CHEBI:57783"/>
    </ligand>
</feature>
<name>A0A1D2YSK4_9BACI</name>
<dbReference type="EC" id="1.1.1.94" evidence="10 13"/>
<keyword evidence="13" id="KW-0963">Cytoplasm</keyword>
<dbReference type="OrthoDB" id="9812273at2"/>
<dbReference type="EMBL" id="MIJF01000067">
    <property type="protein sequence ID" value="OEF97289.1"/>
    <property type="molecule type" value="Genomic_DNA"/>
</dbReference>
<organism evidence="20 21">
    <name type="scientific">Vulcanibacillus modesticaldus</name>
    <dbReference type="NCBI Taxonomy" id="337097"/>
    <lineage>
        <taxon>Bacteria</taxon>
        <taxon>Bacillati</taxon>
        <taxon>Bacillota</taxon>
        <taxon>Bacilli</taxon>
        <taxon>Bacillales</taxon>
        <taxon>Bacillaceae</taxon>
        <taxon>Vulcanibacillus</taxon>
    </lineage>
</organism>
<dbReference type="InterPro" id="IPR011128">
    <property type="entry name" value="G3P_DH_NAD-dep_N"/>
</dbReference>
<evidence type="ECO:0000256" key="4">
    <source>
        <dbReference type="ARBA" id="ARBA00023002"/>
    </source>
</evidence>
<feature type="binding site" evidence="13">
    <location>
        <position position="110"/>
    </location>
    <ligand>
        <name>NADPH</name>
        <dbReference type="ChEBI" id="CHEBI:57783"/>
    </ligand>
</feature>
<dbReference type="GO" id="GO:0008654">
    <property type="term" value="P:phospholipid biosynthetic process"/>
    <property type="evidence" value="ECO:0007669"/>
    <property type="project" value="UniProtKB-KW"/>
</dbReference>
<feature type="binding site" evidence="13">
    <location>
        <position position="196"/>
    </location>
    <ligand>
        <name>sn-glycerol 3-phosphate</name>
        <dbReference type="ChEBI" id="CHEBI:57597"/>
    </ligand>
</feature>
<dbReference type="PIRSF" id="PIRSF000114">
    <property type="entry name" value="Glycerol-3-P_dh"/>
    <property type="match status" value="1"/>
</dbReference>
<evidence type="ECO:0000256" key="8">
    <source>
        <dbReference type="ARBA" id="ARBA00023264"/>
    </source>
</evidence>
<dbReference type="GO" id="GO:0046168">
    <property type="term" value="P:glycerol-3-phosphate catabolic process"/>
    <property type="evidence" value="ECO:0007669"/>
    <property type="project" value="InterPro"/>
</dbReference>
<evidence type="ECO:0000256" key="15">
    <source>
        <dbReference type="PIRSR" id="PIRSR000114-2"/>
    </source>
</evidence>
<evidence type="ECO:0000256" key="2">
    <source>
        <dbReference type="ARBA" id="ARBA00022516"/>
    </source>
</evidence>
<feature type="binding site" evidence="16">
    <location>
        <begin position="12"/>
        <end position="17"/>
    </location>
    <ligand>
        <name>NAD(+)</name>
        <dbReference type="ChEBI" id="CHEBI:57540"/>
    </ligand>
</feature>
<feature type="binding site" evidence="15">
    <location>
        <begin position="260"/>
        <end position="261"/>
    </location>
    <ligand>
        <name>substrate</name>
    </ligand>
</feature>
<feature type="binding site" evidence="13">
    <location>
        <position position="260"/>
    </location>
    <ligand>
        <name>NADPH</name>
        <dbReference type="ChEBI" id="CHEBI:57783"/>
    </ligand>
</feature>
<dbReference type="UniPathway" id="UPA00940"/>
<evidence type="ECO:0000256" key="11">
    <source>
        <dbReference type="ARBA" id="ARBA00069372"/>
    </source>
</evidence>
<feature type="binding site" evidence="16">
    <location>
        <position position="145"/>
    </location>
    <ligand>
        <name>NAD(+)</name>
        <dbReference type="ChEBI" id="CHEBI:57540"/>
    </ligand>
</feature>
<evidence type="ECO:0000256" key="17">
    <source>
        <dbReference type="RuleBase" id="RU000437"/>
    </source>
</evidence>
<evidence type="ECO:0000256" key="12">
    <source>
        <dbReference type="ARBA" id="ARBA00080511"/>
    </source>
</evidence>
<feature type="binding site" evidence="13">
    <location>
        <position position="249"/>
    </location>
    <ligand>
        <name>sn-glycerol 3-phosphate</name>
        <dbReference type="ChEBI" id="CHEBI:57597"/>
    </ligand>
</feature>
<evidence type="ECO:0000259" key="18">
    <source>
        <dbReference type="Pfam" id="PF01210"/>
    </source>
</evidence>
<keyword evidence="7 13" id="KW-0594">Phospholipid biosynthesis</keyword>
<feature type="binding site" evidence="15">
    <location>
        <position position="110"/>
    </location>
    <ligand>
        <name>substrate</name>
    </ligand>
</feature>
<dbReference type="RefSeq" id="WP_069657502.1">
    <property type="nucleotide sequence ID" value="NZ_MIJF01000067.1"/>
</dbReference>
<evidence type="ECO:0000259" key="19">
    <source>
        <dbReference type="Pfam" id="PF07479"/>
    </source>
</evidence>
<comment type="function">
    <text evidence="13">Catalyzes the reduction of the glycolytic intermediate dihydroxyacetone phosphate (DHAP) to sn-glycerol 3-phosphate (G3P), the key precursor for phospholipid synthesis.</text>
</comment>
<keyword evidence="4 13" id="KW-0560">Oxidoreductase</keyword>
<dbReference type="PRINTS" id="PR00077">
    <property type="entry name" value="GPDHDRGNASE"/>
</dbReference>
<dbReference type="PROSITE" id="PS00957">
    <property type="entry name" value="NAD_G3PDH"/>
    <property type="match status" value="1"/>
</dbReference>
<evidence type="ECO:0000256" key="6">
    <source>
        <dbReference type="ARBA" id="ARBA00023098"/>
    </source>
</evidence>
<dbReference type="AlphaFoldDB" id="A0A1D2YSK4"/>
<dbReference type="Pfam" id="PF07479">
    <property type="entry name" value="NAD_Gly3P_dh_C"/>
    <property type="match status" value="1"/>
</dbReference>